<keyword evidence="1" id="KW-0812">Transmembrane</keyword>
<dbReference type="AlphaFoldDB" id="A0A4Q1BFA8"/>
<gene>
    <name evidence="2" type="ORF">M231_07897</name>
</gene>
<evidence type="ECO:0000313" key="3">
    <source>
        <dbReference type="Proteomes" id="UP000289152"/>
    </source>
</evidence>
<accession>A0A4Q1BFA8</accession>
<feature type="transmembrane region" description="Helical" evidence="1">
    <location>
        <begin position="20"/>
        <end position="38"/>
    </location>
</feature>
<proteinExistence type="predicted"/>
<dbReference type="VEuPathDB" id="FungiDB:TREMEDRAFT_64373"/>
<name>A0A4Q1BFA8_TREME</name>
<evidence type="ECO:0000313" key="2">
    <source>
        <dbReference type="EMBL" id="RXK34851.1"/>
    </source>
</evidence>
<dbReference type="Proteomes" id="UP000289152">
    <property type="component" value="Unassembled WGS sequence"/>
</dbReference>
<keyword evidence="3" id="KW-1185">Reference proteome</keyword>
<organism evidence="2 3">
    <name type="scientific">Tremella mesenterica</name>
    <name type="common">Jelly fungus</name>
    <dbReference type="NCBI Taxonomy" id="5217"/>
    <lineage>
        <taxon>Eukaryota</taxon>
        <taxon>Fungi</taxon>
        <taxon>Dikarya</taxon>
        <taxon>Basidiomycota</taxon>
        <taxon>Agaricomycotina</taxon>
        <taxon>Tremellomycetes</taxon>
        <taxon>Tremellales</taxon>
        <taxon>Tremellaceae</taxon>
        <taxon>Tremella</taxon>
    </lineage>
</organism>
<sequence length="345" mass="37828">MSLPENSSSMLRKLTPSTTFSTTVALVAVASGAIFMYSMNRLSDRSERDSFQATLTMDDLETQEDSLPILADECINLDEIEDFRKAGTNITRSLYLPIQNASFFAGEIVTAQIVIDDFKGIFTCLESVTRGSINGRDFRMIVIRTDYTCVVQESFTKVTVYLASGKQVGILFTAPTSLTLGTSPTTIKDGIEFNGSVGPNIPLVSASVGTKWSREHSHTTQTHRFQVSTGHGLINPQEGAASPKYVVARMVSDPKYEAGLPPGRFAFAVSGDEDLIITTTSAHVRRLRRVEKLQEMWGKKKEEQSTPILIPHGKEYTTPKAVICGVSSDLTQVESQLYPSQAHSL</sequence>
<reference evidence="2 3" key="1">
    <citation type="submission" date="2016-06" db="EMBL/GenBank/DDBJ databases">
        <title>Evolution of pathogenesis and genome organization in the Tremellales.</title>
        <authorList>
            <person name="Cuomo C."/>
            <person name="Litvintseva A."/>
            <person name="Heitman J."/>
            <person name="Chen Y."/>
            <person name="Sun S."/>
            <person name="Springer D."/>
            <person name="Dromer F."/>
            <person name="Young S."/>
            <person name="Zeng Q."/>
            <person name="Chapman S."/>
            <person name="Gujja S."/>
            <person name="Saif S."/>
            <person name="Birren B."/>
        </authorList>
    </citation>
    <scope>NUCLEOTIDE SEQUENCE [LARGE SCALE GENOMIC DNA]</scope>
    <source>
        <strain evidence="2 3">ATCC 28783</strain>
    </source>
</reference>
<protein>
    <submittedName>
        <fullName evidence="2">Uncharacterized protein</fullName>
    </submittedName>
</protein>
<dbReference type="EMBL" id="SDIL01000181">
    <property type="protein sequence ID" value="RXK34851.1"/>
    <property type="molecule type" value="Genomic_DNA"/>
</dbReference>
<keyword evidence="1" id="KW-1133">Transmembrane helix</keyword>
<comment type="caution">
    <text evidence="2">The sequence shown here is derived from an EMBL/GenBank/DDBJ whole genome shotgun (WGS) entry which is preliminary data.</text>
</comment>
<evidence type="ECO:0000256" key="1">
    <source>
        <dbReference type="SAM" id="Phobius"/>
    </source>
</evidence>
<keyword evidence="1" id="KW-0472">Membrane</keyword>
<dbReference type="InParanoid" id="A0A4Q1BFA8"/>